<dbReference type="InterPro" id="IPR011050">
    <property type="entry name" value="Pectin_lyase_fold/virulence"/>
</dbReference>
<keyword evidence="1" id="KW-0472">Membrane</keyword>
<dbReference type="InterPro" id="IPR022441">
    <property type="entry name" value="Para_beta_helix_rpt-2"/>
</dbReference>
<gene>
    <name evidence="3" type="ORF">LCGC14_1356990</name>
</gene>
<protein>
    <recommendedName>
        <fullName evidence="2">Right handed beta helix domain-containing protein</fullName>
    </recommendedName>
</protein>
<keyword evidence="1" id="KW-1133">Transmembrane helix</keyword>
<feature type="transmembrane region" description="Helical" evidence="1">
    <location>
        <begin position="12"/>
        <end position="31"/>
    </location>
</feature>
<dbReference type="AlphaFoldDB" id="A0A0F9NBE9"/>
<evidence type="ECO:0000313" key="3">
    <source>
        <dbReference type="EMBL" id="KKM78732.1"/>
    </source>
</evidence>
<feature type="domain" description="Right handed beta helix" evidence="2">
    <location>
        <begin position="87"/>
        <end position="175"/>
    </location>
</feature>
<organism evidence="3">
    <name type="scientific">marine sediment metagenome</name>
    <dbReference type="NCBI Taxonomy" id="412755"/>
    <lineage>
        <taxon>unclassified sequences</taxon>
        <taxon>metagenomes</taxon>
        <taxon>ecological metagenomes</taxon>
    </lineage>
</organism>
<dbReference type="SMART" id="SM00710">
    <property type="entry name" value="PbH1"/>
    <property type="match status" value="9"/>
</dbReference>
<proteinExistence type="predicted"/>
<feature type="transmembrane region" description="Helical" evidence="1">
    <location>
        <begin position="452"/>
        <end position="473"/>
    </location>
</feature>
<sequence length="496" mass="55806">MENNHRIKINLLILGMIFAISTINSFMIFNFQGGSINKIEDRDPSGLNPPRISGYWTTNFIHIDGNWSHTVGNYSWIRGDGSWNSPYIIENVTIDASTSPTGSGIYIENSNNDYFIIRNCTVYNSGNAMYDGGIKLVNTSKGLLENNTLFDNGRNGIVLYNYCENNTISRNFVFNYGTTNQDNGIYVSNYCNNNTFSNNLAYNNTNVGIFLRYWSHNNTISGNTANNNWAGIGVDNYCEDNTITGNTANDNSDYGIYFELQCINNIISGNAANYGDYGIYLNDGVNDTTVSENYLYFNRLGAIGVRDPNSNDNILKKNILVSEDEIFIYDDATNTMLISNYYLTKPPSLFAEIVNQSYLKTEFIVYLNISSQCIGLDLSIPSIQMWWNGIIVPSNSIIEAGDSLYFISLNPIFVESKETPILLNMTISAAFHEDKYYETYLVLSQNADADDLMLIIILSIISAVLTLGVIFLLRANKSLKKKKKQTRIKNKDIKEI</sequence>
<feature type="domain" description="Right handed beta helix" evidence="2">
    <location>
        <begin position="179"/>
        <end position="293"/>
    </location>
</feature>
<accession>A0A0F9NBE9</accession>
<reference evidence="3" key="1">
    <citation type="journal article" date="2015" name="Nature">
        <title>Complex archaea that bridge the gap between prokaryotes and eukaryotes.</title>
        <authorList>
            <person name="Spang A."/>
            <person name="Saw J.H."/>
            <person name="Jorgensen S.L."/>
            <person name="Zaremba-Niedzwiedzka K."/>
            <person name="Martijn J."/>
            <person name="Lind A.E."/>
            <person name="van Eijk R."/>
            <person name="Schleper C."/>
            <person name="Guy L."/>
            <person name="Ettema T.J."/>
        </authorList>
    </citation>
    <scope>NUCLEOTIDE SEQUENCE</scope>
</reference>
<name>A0A0F9NBE9_9ZZZZ</name>
<dbReference type="InterPro" id="IPR039448">
    <property type="entry name" value="Beta_helix"/>
</dbReference>
<keyword evidence="1" id="KW-0812">Transmembrane</keyword>
<dbReference type="EMBL" id="LAZR01008443">
    <property type="protein sequence ID" value="KKM78732.1"/>
    <property type="molecule type" value="Genomic_DNA"/>
</dbReference>
<comment type="caution">
    <text evidence="3">The sequence shown here is derived from an EMBL/GenBank/DDBJ whole genome shotgun (WGS) entry which is preliminary data.</text>
</comment>
<dbReference type="InterPro" id="IPR006626">
    <property type="entry name" value="PbH1"/>
</dbReference>
<dbReference type="NCBIfam" id="TIGR03804">
    <property type="entry name" value="para_beta_helix"/>
    <property type="match status" value="3"/>
</dbReference>
<dbReference type="Pfam" id="PF13229">
    <property type="entry name" value="Beta_helix"/>
    <property type="match status" value="2"/>
</dbReference>
<dbReference type="Gene3D" id="2.160.20.10">
    <property type="entry name" value="Single-stranded right-handed beta-helix, Pectin lyase-like"/>
    <property type="match status" value="2"/>
</dbReference>
<dbReference type="InterPro" id="IPR012334">
    <property type="entry name" value="Pectin_lyas_fold"/>
</dbReference>
<dbReference type="SUPFAM" id="SSF51126">
    <property type="entry name" value="Pectin lyase-like"/>
    <property type="match status" value="1"/>
</dbReference>
<evidence type="ECO:0000256" key="1">
    <source>
        <dbReference type="SAM" id="Phobius"/>
    </source>
</evidence>
<evidence type="ECO:0000259" key="2">
    <source>
        <dbReference type="Pfam" id="PF13229"/>
    </source>
</evidence>